<dbReference type="GO" id="GO:0042802">
    <property type="term" value="F:identical protein binding"/>
    <property type="evidence" value="ECO:0007669"/>
    <property type="project" value="TreeGrafter"/>
</dbReference>
<accession>A0A1I2RMC5</accession>
<dbReference type="GO" id="GO:0005737">
    <property type="term" value="C:cytoplasm"/>
    <property type="evidence" value="ECO:0007669"/>
    <property type="project" value="TreeGrafter"/>
</dbReference>
<dbReference type="PANTHER" id="PTHR11280">
    <property type="entry name" value="GLUCOSAMINE-6-PHOSPHATE ISOMERASE"/>
    <property type="match status" value="1"/>
</dbReference>
<reference evidence="7" key="1">
    <citation type="submission" date="2016-10" db="EMBL/GenBank/DDBJ databases">
        <authorList>
            <person name="Varghese N."/>
            <person name="Submissions S."/>
        </authorList>
    </citation>
    <scope>NUCLEOTIDE SEQUENCE [LARGE SCALE GENOMIC DNA]</scope>
    <source>
        <strain evidence="7">FP5</strain>
    </source>
</reference>
<evidence type="ECO:0000313" key="7">
    <source>
        <dbReference type="Proteomes" id="UP000198897"/>
    </source>
</evidence>
<evidence type="ECO:0000256" key="2">
    <source>
        <dbReference type="ARBA" id="ARBA00022801"/>
    </source>
</evidence>
<dbReference type="NCBIfam" id="TIGR00502">
    <property type="entry name" value="nagB"/>
    <property type="match status" value="1"/>
</dbReference>
<comment type="function">
    <text evidence="4">Catalyzes the reversible isomerization-deamination of glucosamine 6-phosphate (GlcN6P) to form fructose 6-phosphate (Fru6P) and ammonium ion.</text>
</comment>
<dbReference type="SUPFAM" id="SSF100950">
    <property type="entry name" value="NagB/RpiA/CoA transferase-like"/>
    <property type="match status" value="1"/>
</dbReference>
<dbReference type="Pfam" id="PF01182">
    <property type="entry name" value="Glucosamine_iso"/>
    <property type="match status" value="1"/>
</dbReference>
<dbReference type="Proteomes" id="UP000198897">
    <property type="component" value="Unassembled WGS sequence"/>
</dbReference>
<proteinExistence type="inferred from homology"/>
<keyword evidence="2 4" id="KW-0378">Hydrolase</keyword>
<dbReference type="InterPro" id="IPR004547">
    <property type="entry name" value="Glucosamine6P_isomerase"/>
</dbReference>
<dbReference type="GO" id="GO:0005975">
    <property type="term" value="P:carbohydrate metabolic process"/>
    <property type="evidence" value="ECO:0007669"/>
    <property type="project" value="InterPro"/>
</dbReference>
<dbReference type="InterPro" id="IPR037171">
    <property type="entry name" value="NagB/RpiA_transferase-like"/>
</dbReference>
<comment type="catalytic activity">
    <reaction evidence="1 4">
        <text>alpha-D-glucosamine 6-phosphate + H2O = beta-D-fructose 6-phosphate + NH4(+)</text>
        <dbReference type="Rhea" id="RHEA:12172"/>
        <dbReference type="ChEBI" id="CHEBI:15377"/>
        <dbReference type="ChEBI" id="CHEBI:28938"/>
        <dbReference type="ChEBI" id="CHEBI:57634"/>
        <dbReference type="ChEBI" id="CHEBI:75989"/>
        <dbReference type="EC" id="3.5.99.6"/>
    </reaction>
</comment>
<organism evidence="6 7">
    <name type="scientific">Halobacillus alkaliphilus</name>
    <dbReference type="NCBI Taxonomy" id="396056"/>
    <lineage>
        <taxon>Bacteria</taxon>
        <taxon>Bacillati</taxon>
        <taxon>Bacillota</taxon>
        <taxon>Bacilli</taxon>
        <taxon>Bacillales</taxon>
        <taxon>Bacillaceae</taxon>
        <taxon>Halobacillus</taxon>
    </lineage>
</organism>
<evidence type="ECO:0000256" key="4">
    <source>
        <dbReference type="HAMAP-Rule" id="MF_01241"/>
    </source>
</evidence>
<comment type="pathway">
    <text evidence="4">Amino-sugar metabolism; N-acetylneuraminate degradation; D-fructose 6-phosphate from N-acetylneuraminate: step 5/5.</text>
</comment>
<gene>
    <name evidence="4" type="primary">nagB</name>
    <name evidence="6" type="ORF">SAMN05216353_1415</name>
</gene>
<comment type="caution">
    <text evidence="4">Lacks conserved residue(s) required for the propagation of feature annotation.</text>
</comment>
<protein>
    <recommendedName>
        <fullName evidence="4">Glucosamine-6-phosphate deaminase</fullName>
        <ecNumber evidence="4">3.5.99.6</ecNumber>
    </recommendedName>
    <alternativeName>
        <fullName evidence="4">GlcN6P deaminase</fullName>
        <shortName evidence="4">GNPDA</shortName>
    </alternativeName>
    <alternativeName>
        <fullName evidence="4">Glucosamine-6-phosphate isomerase</fullName>
    </alternativeName>
</protein>
<dbReference type="FunFam" id="3.40.50.1360:FF:000003">
    <property type="entry name" value="Glucosamine-6-phosphate deaminase"/>
    <property type="match status" value="1"/>
</dbReference>
<dbReference type="CDD" id="cd01399">
    <property type="entry name" value="GlcN6P_deaminase"/>
    <property type="match status" value="1"/>
</dbReference>
<dbReference type="EMBL" id="FOOG01000041">
    <property type="protein sequence ID" value="SFG41243.1"/>
    <property type="molecule type" value="Genomic_DNA"/>
</dbReference>
<feature type="active site" description="Proton acceptor; for ring-opening step" evidence="4">
    <location>
        <position position="138"/>
    </location>
</feature>
<evidence type="ECO:0000259" key="5">
    <source>
        <dbReference type="Pfam" id="PF01182"/>
    </source>
</evidence>
<dbReference type="GO" id="GO:0004342">
    <property type="term" value="F:glucosamine-6-phosphate deaminase activity"/>
    <property type="evidence" value="ECO:0007669"/>
    <property type="project" value="UniProtKB-UniRule"/>
</dbReference>
<evidence type="ECO:0000256" key="3">
    <source>
        <dbReference type="ARBA" id="ARBA00023277"/>
    </source>
</evidence>
<feature type="active site" description="For ring-opening step" evidence="4">
    <location>
        <position position="136"/>
    </location>
</feature>
<dbReference type="AlphaFoldDB" id="A0A1I2RMC5"/>
<feature type="active site" description="Proton acceptor; for enolization step" evidence="4">
    <location>
        <position position="67"/>
    </location>
</feature>
<dbReference type="HAMAP" id="MF_01241">
    <property type="entry name" value="GlcN6P_deamin"/>
    <property type="match status" value="1"/>
</dbReference>
<dbReference type="OrthoDB" id="9791139at2"/>
<dbReference type="GO" id="GO:0019262">
    <property type="term" value="P:N-acetylneuraminate catabolic process"/>
    <property type="evidence" value="ECO:0007669"/>
    <property type="project" value="UniProtKB-UniRule"/>
</dbReference>
<dbReference type="UniPathway" id="UPA00629">
    <property type="reaction ID" value="UER00684"/>
</dbReference>
<name>A0A1I2RMC5_9BACI</name>
<dbReference type="Gene3D" id="3.40.50.1360">
    <property type="match status" value="1"/>
</dbReference>
<dbReference type="EC" id="3.5.99.6" evidence="4"/>
<dbReference type="PANTHER" id="PTHR11280:SF5">
    <property type="entry name" value="GLUCOSAMINE-6-PHOSPHATE ISOMERASE"/>
    <property type="match status" value="1"/>
</dbReference>
<evidence type="ECO:0000313" key="6">
    <source>
        <dbReference type="EMBL" id="SFG41243.1"/>
    </source>
</evidence>
<sequence>MEIIVTKDYRELSRTVCEILEKQVIGKPDSVLGLATGGTPLGTYEEMVKGYEHRGVDYSCVTAFNLDEYVGLGRNHSQSYHSYMNDHLFHFLNIPKERVHIPNGMAEDLEQECATYEDKLNEIGPPDLQILGIGANGHIGFNEPGTSFASTTHVVDLAPTTRKANARFFTSLDKVPEQAITMGIRTIMKSRHIVLLASGSHKLKAVKTLIDSEPNEQFPASILKNHPHVTLVTDKSAKPYE</sequence>
<keyword evidence="3 4" id="KW-0119">Carbohydrate metabolism</keyword>
<dbReference type="RefSeq" id="WP_089753780.1">
    <property type="nucleotide sequence ID" value="NZ_FOOG01000041.1"/>
</dbReference>
<dbReference type="GO" id="GO:0006043">
    <property type="term" value="P:glucosamine catabolic process"/>
    <property type="evidence" value="ECO:0007669"/>
    <property type="project" value="TreeGrafter"/>
</dbReference>
<keyword evidence="7" id="KW-1185">Reference proteome</keyword>
<dbReference type="GO" id="GO:0006046">
    <property type="term" value="P:N-acetylglucosamine catabolic process"/>
    <property type="evidence" value="ECO:0007669"/>
    <property type="project" value="UniProtKB-UniRule"/>
</dbReference>
<feature type="domain" description="Glucosamine/galactosamine-6-phosphate isomerase" evidence="5">
    <location>
        <begin position="11"/>
        <end position="225"/>
    </location>
</feature>
<dbReference type="InterPro" id="IPR006148">
    <property type="entry name" value="Glc/Gal-6P_isomerase"/>
</dbReference>
<evidence type="ECO:0000256" key="1">
    <source>
        <dbReference type="ARBA" id="ARBA00000644"/>
    </source>
</evidence>
<comment type="similarity">
    <text evidence="4">Belongs to the glucosamine/galactosamine-6-phosphate isomerase family. NagB subfamily.</text>
</comment>
<feature type="active site" description="For ring-opening step" evidence="4">
    <location>
        <position position="143"/>
    </location>
</feature>